<comment type="similarity">
    <text evidence="2">Belongs to the amino acid-polyamine-organocation (APC) superfamily. Spore germination protein (SGP) (TC 2.A.3.9) family.</text>
</comment>
<organism evidence="9 10">
    <name type="scientific">Clostridium aestuarii</name>
    <dbReference type="NCBI Taxonomy" id="338193"/>
    <lineage>
        <taxon>Bacteria</taxon>
        <taxon>Bacillati</taxon>
        <taxon>Bacillota</taxon>
        <taxon>Clostridia</taxon>
        <taxon>Eubacteriales</taxon>
        <taxon>Clostridiaceae</taxon>
        <taxon>Clostridium</taxon>
    </lineage>
</organism>
<reference evidence="9" key="1">
    <citation type="submission" date="2022-12" db="EMBL/GenBank/DDBJ databases">
        <authorList>
            <person name="Wang J."/>
        </authorList>
    </citation>
    <scope>NUCLEOTIDE SEQUENCE</scope>
    <source>
        <strain evidence="9">HY-45-18</strain>
    </source>
</reference>
<proteinExistence type="inferred from homology"/>
<dbReference type="EMBL" id="JAPQER010000003">
    <property type="protein sequence ID" value="MCY6484714.1"/>
    <property type="molecule type" value="Genomic_DNA"/>
</dbReference>
<feature type="transmembrane region" description="Helical" evidence="8">
    <location>
        <begin position="332"/>
        <end position="352"/>
    </location>
</feature>
<dbReference type="InterPro" id="IPR004761">
    <property type="entry name" value="Spore_GerAB"/>
</dbReference>
<feature type="transmembrane region" description="Helical" evidence="8">
    <location>
        <begin position="6"/>
        <end position="27"/>
    </location>
</feature>
<keyword evidence="6 8" id="KW-1133">Transmembrane helix</keyword>
<dbReference type="PANTHER" id="PTHR34975">
    <property type="entry name" value="SPORE GERMINATION PROTEIN A2"/>
    <property type="match status" value="1"/>
</dbReference>
<evidence type="ECO:0000256" key="1">
    <source>
        <dbReference type="ARBA" id="ARBA00004141"/>
    </source>
</evidence>
<evidence type="ECO:0000256" key="6">
    <source>
        <dbReference type="ARBA" id="ARBA00022989"/>
    </source>
</evidence>
<accession>A0ABT4D0F2</accession>
<dbReference type="NCBIfam" id="TIGR00912">
    <property type="entry name" value="2A0309"/>
    <property type="match status" value="1"/>
</dbReference>
<feature type="transmembrane region" description="Helical" evidence="8">
    <location>
        <begin position="39"/>
        <end position="59"/>
    </location>
</feature>
<keyword evidence="7 8" id="KW-0472">Membrane</keyword>
<keyword evidence="10" id="KW-1185">Reference proteome</keyword>
<feature type="transmembrane region" description="Helical" evidence="8">
    <location>
        <begin position="213"/>
        <end position="238"/>
    </location>
</feature>
<evidence type="ECO:0000313" key="10">
    <source>
        <dbReference type="Proteomes" id="UP001078443"/>
    </source>
</evidence>
<comment type="subcellular location">
    <subcellularLocation>
        <location evidence="1">Membrane</location>
        <topology evidence="1">Multi-pass membrane protein</topology>
    </subcellularLocation>
</comment>
<protein>
    <submittedName>
        <fullName evidence="9">Endospore germination permease</fullName>
    </submittedName>
</protein>
<feature type="transmembrane region" description="Helical" evidence="8">
    <location>
        <begin position="304"/>
        <end position="320"/>
    </location>
</feature>
<evidence type="ECO:0000256" key="3">
    <source>
        <dbReference type="ARBA" id="ARBA00022448"/>
    </source>
</evidence>
<dbReference type="PANTHER" id="PTHR34975:SF2">
    <property type="entry name" value="SPORE GERMINATION PROTEIN A2"/>
    <property type="match status" value="1"/>
</dbReference>
<comment type="caution">
    <text evidence="9">The sequence shown here is derived from an EMBL/GenBank/DDBJ whole genome shotgun (WGS) entry which is preliminary data.</text>
</comment>
<keyword evidence="3" id="KW-0813">Transport</keyword>
<evidence type="ECO:0000313" key="9">
    <source>
        <dbReference type="EMBL" id="MCY6484714.1"/>
    </source>
</evidence>
<dbReference type="Pfam" id="PF03845">
    <property type="entry name" value="Spore_permease"/>
    <property type="match status" value="1"/>
</dbReference>
<evidence type="ECO:0000256" key="5">
    <source>
        <dbReference type="ARBA" id="ARBA00022692"/>
    </source>
</evidence>
<name>A0ABT4D0F2_9CLOT</name>
<evidence type="ECO:0000256" key="4">
    <source>
        <dbReference type="ARBA" id="ARBA00022544"/>
    </source>
</evidence>
<feature type="transmembrane region" description="Helical" evidence="8">
    <location>
        <begin position="145"/>
        <end position="163"/>
    </location>
</feature>
<keyword evidence="5 8" id="KW-0812">Transmembrane</keyword>
<evidence type="ECO:0000256" key="7">
    <source>
        <dbReference type="ARBA" id="ARBA00023136"/>
    </source>
</evidence>
<keyword evidence="4" id="KW-0309">Germination</keyword>
<evidence type="ECO:0000256" key="2">
    <source>
        <dbReference type="ARBA" id="ARBA00007998"/>
    </source>
</evidence>
<dbReference type="Proteomes" id="UP001078443">
    <property type="component" value="Unassembled WGS sequence"/>
</dbReference>
<feature type="transmembrane region" description="Helical" evidence="8">
    <location>
        <begin position="120"/>
        <end position="139"/>
    </location>
</feature>
<dbReference type="RefSeq" id="WP_268041015.1">
    <property type="nucleotide sequence ID" value="NZ_JAPQER010000003.1"/>
</dbReference>
<sequence length="362" mass="41635">MKEYLTNIQIFFILVISVTVHDSMELAKEVAEVVGTDGWITILLGMVISIFFTYIITYLGSTFRGKTLEEYSNIIVGKFFTNIFIIIYIIYFFLVGAFLPQIGCEFLRLEILEKTPRWTMVLALLLVVYYTICKGLRVIGRLFEFYGFIIIMATIFIPTIMFTQGRLINIQPLVGSVDKIQYVKGLEKVIPYIGIELLMIIPFEKNNSKILKYTISAILLSGFIFLLAFEACISILGVDDIIYYKDALFVAVRRVDVPYLEFFQRIDGIFISIWFMALIAKTCIYIYATVYLLKKIFKKVEFKYIGLVVIVLACIIGKIPKTFESQQKLFQYAGYMSILTGVIIPLILFSIAKVKKYDKKIV</sequence>
<gene>
    <name evidence="9" type="ORF">OW763_10210</name>
</gene>
<feature type="transmembrane region" description="Helical" evidence="8">
    <location>
        <begin position="269"/>
        <end position="292"/>
    </location>
</feature>
<evidence type="ECO:0000256" key="8">
    <source>
        <dbReference type="SAM" id="Phobius"/>
    </source>
</evidence>
<feature type="transmembrane region" description="Helical" evidence="8">
    <location>
        <begin position="79"/>
        <end position="99"/>
    </location>
</feature>